<dbReference type="Proteomes" id="UP001608902">
    <property type="component" value="Unassembled WGS sequence"/>
</dbReference>
<name>A0ABD6ES49_9BILA</name>
<accession>A0ABD6ES49</accession>
<reference evidence="1 2" key="1">
    <citation type="submission" date="2024-08" db="EMBL/GenBank/DDBJ databases">
        <title>Gnathostoma spinigerum genome.</title>
        <authorList>
            <person name="Gonzalez-Bertolin B."/>
            <person name="Monzon S."/>
            <person name="Zaballos A."/>
            <person name="Jimenez P."/>
            <person name="Dekumyoy P."/>
            <person name="Varona S."/>
            <person name="Cuesta I."/>
            <person name="Sumanam S."/>
            <person name="Adisakwattana P."/>
            <person name="Gasser R.B."/>
            <person name="Hernandez-Gonzalez A."/>
            <person name="Young N.D."/>
            <person name="Perteguer M.J."/>
        </authorList>
    </citation>
    <scope>NUCLEOTIDE SEQUENCE [LARGE SCALE GENOMIC DNA]</scope>
    <source>
        <strain evidence="1">AL3</strain>
        <tissue evidence="1">Liver</tissue>
    </source>
</reference>
<protein>
    <submittedName>
        <fullName evidence="1">Uncharacterized protein</fullName>
    </submittedName>
</protein>
<evidence type="ECO:0000313" key="2">
    <source>
        <dbReference type="Proteomes" id="UP001608902"/>
    </source>
</evidence>
<gene>
    <name evidence="1" type="ORF">AB6A40_006552</name>
</gene>
<sequence length="112" mass="12603">MSVTYIQGYPQVLKEQWEPVAVSLVNTEYLLVNYVTALLQHFGPQQAKIDVSWRIMTSTLPTDNNWPNDAVALMNMLPQLSADFAVYGGAIFLTSDARHRKALSEYTQTVPI</sequence>
<comment type="caution">
    <text evidence="1">The sequence shown here is derived from an EMBL/GenBank/DDBJ whole genome shotgun (WGS) entry which is preliminary data.</text>
</comment>
<keyword evidence="2" id="KW-1185">Reference proteome</keyword>
<dbReference type="AlphaFoldDB" id="A0ABD6ES49"/>
<dbReference type="EMBL" id="JBGFUD010004706">
    <property type="protein sequence ID" value="MFH4979843.1"/>
    <property type="molecule type" value="Genomic_DNA"/>
</dbReference>
<proteinExistence type="predicted"/>
<evidence type="ECO:0000313" key="1">
    <source>
        <dbReference type="EMBL" id="MFH4979843.1"/>
    </source>
</evidence>
<organism evidence="1 2">
    <name type="scientific">Gnathostoma spinigerum</name>
    <dbReference type="NCBI Taxonomy" id="75299"/>
    <lineage>
        <taxon>Eukaryota</taxon>
        <taxon>Metazoa</taxon>
        <taxon>Ecdysozoa</taxon>
        <taxon>Nematoda</taxon>
        <taxon>Chromadorea</taxon>
        <taxon>Rhabditida</taxon>
        <taxon>Spirurina</taxon>
        <taxon>Gnathostomatomorpha</taxon>
        <taxon>Gnathostomatoidea</taxon>
        <taxon>Gnathostomatidae</taxon>
        <taxon>Gnathostoma</taxon>
    </lineage>
</organism>